<proteinExistence type="predicted"/>
<reference evidence="1 2" key="1">
    <citation type="submission" date="2016-09" db="EMBL/GenBank/DDBJ databases">
        <authorList>
            <person name="Capua I."/>
            <person name="De Benedictis P."/>
            <person name="Joannis T."/>
            <person name="Lombin L.H."/>
            <person name="Cattoli G."/>
        </authorList>
    </citation>
    <scope>NUCLEOTIDE SEQUENCE [LARGE SCALE GENOMIC DNA]</scope>
    <source>
        <strain evidence="1 2">ISLP-3</strain>
    </source>
</reference>
<name>A0A1G6WFZ6_9MICO</name>
<dbReference type="AlphaFoldDB" id="A0A1G6WFZ6"/>
<dbReference type="Proteomes" id="UP000199039">
    <property type="component" value="Unassembled WGS sequence"/>
</dbReference>
<sequence>MTAPDALTAFLERYEERSNANDASGTAALFAATFLAGSGNGAVAVPNEVMAGALTRRSDTLEQAGLRSTRLTDWTSTPLGGGFSLLHTNWLMTFDENGIAHAESAEFPSTMLVHDDGKRVEICFYLAHGDIDATIARRTAP</sequence>
<protein>
    <recommendedName>
        <fullName evidence="3">SnoaL-like domain-containing protein</fullName>
    </recommendedName>
</protein>
<dbReference type="OrthoDB" id="5186515at2"/>
<dbReference type="EMBL" id="FMYH01000009">
    <property type="protein sequence ID" value="SDD63995.1"/>
    <property type="molecule type" value="Genomic_DNA"/>
</dbReference>
<gene>
    <name evidence="1" type="ORF">SAMN05216410_3615</name>
</gene>
<organism evidence="1 2">
    <name type="scientific">Sanguibacter gelidistatuariae</name>
    <dbReference type="NCBI Taxonomy" id="1814289"/>
    <lineage>
        <taxon>Bacteria</taxon>
        <taxon>Bacillati</taxon>
        <taxon>Actinomycetota</taxon>
        <taxon>Actinomycetes</taxon>
        <taxon>Micrococcales</taxon>
        <taxon>Sanguibacteraceae</taxon>
        <taxon>Sanguibacter</taxon>
    </lineage>
</organism>
<dbReference type="RefSeq" id="WP_093186069.1">
    <property type="nucleotide sequence ID" value="NZ_FMYH01000009.1"/>
</dbReference>
<keyword evidence="2" id="KW-1185">Reference proteome</keyword>
<evidence type="ECO:0000313" key="1">
    <source>
        <dbReference type="EMBL" id="SDD63995.1"/>
    </source>
</evidence>
<accession>A0A1G6WFZ6</accession>
<evidence type="ECO:0000313" key="2">
    <source>
        <dbReference type="Proteomes" id="UP000199039"/>
    </source>
</evidence>
<dbReference type="STRING" id="1814289.SAMN05216410_3615"/>
<evidence type="ECO:0008006" key="3">
    <source>
        <dbReference type="Google" id="ProtNLM"/>
    </source>
</evidence>